<feature type="compositionally biased region" description="Polar residues" evidence="1">
    <location>
        <begin position="228"/>
        <end position="255"/>
    </location>
</feature>
<feature type="compositionally biased region" description="Low complexity" evidence="1">
    <location>
        <begin position="94"/>
        <end position="104"/>
    </location>
</feature>
<evidence type="ECO:0000256" key="1">
    <source>
        <dbReference type="SAM" id="MobiDB-lite"/>
    </source>
</evidence>
<name>A0A1Z5TMU4_HORWE</name>
<feature type="region of interest" description="Disordered" evidence="1">
    <location>
        <begin position="1"/>
        <end position="140"/>
    </location>
</feature>
<protein>
    <submittedName>
        <fullName evidence="2">Uncharacterized protein</fullName>
    </submittedName>
</protein>
<dbReference type="AlphaFoldDB" id="A0A1Z5TMU4"/>
<feature type="compositionally biased region" description="Basic and acidic residues" evidence="1">
    <location>
        <begin position="306"/>
        <end position="327"/>
    </location>
</feature>
<sequence length="344" mass="37705">MTRSRLLNETQEAPEMLLSSYQNPPYKAPTSNKQKPSSPPPQPSDGHKRSGSDRAVTPLKVDTQQKVSDNTASGLDSPRSKVAERLQTLEIHQQHQPQQAARPSQQEDGRPSKRLKRQSSIDPEPSDLGNSAETISTPDARSISKATFFNSHANLVPEIQETPDWRSQGSNDPFKNSITTHSGMENGLDLAVPSIQVIKTSPRKRLASPPPPISSPKPSSASKKPTRTDSATSSPSSNQDTSAYLLNDDPTSLTWQDDEITGHELDANDPGDDGLGINGIGFRPTPAEAEARSQRRKKQIANWKAQEAKEARQRRMDKRRGGEEGPRSDPVVGGRRTVRFQDSC</sequence>
<dbReference type="OrthoDB" id="5391950at2759"/>
<evidence type="ECO:0000313" key="3">
    <source>
        <dbReference type="Proteomes" id="UP000194280"/>
    </source>
</evidence>
<dbReference type="InParanoid" id="A0A1Z5TMU4"/>
<feature type="compositionally biased region" description="Polar residues" evidence="1">
    <location>
        <begin position="128"/>
        <end position="140"/>
    </location>
</feature>
<feature type="region of interest" description="Disordered" evidence="1">
    <location>
        <begin position="154"/>
        <end position="344"/>
    </location>
</feature>
<dbReference type="VEuPathDB" id="FungiDB:BTJ68_03077"/>
<proteinExistence type="predicted"/>
<feature type="compositionally biased region" description="Polar residues" evidence="1">
    <location>
        <begin position="62"/>
        <end position="74"/>
    </location>
</feature>
<evidence type="ECO:0000313" key="2">
    <source>
        <dbReference type="EMBL" id="OTA37353.1"/>
    </source>
</evidence>
<comment type="caution">
    <text evidence="2">The sequence shown here is derived from an EMBL/GenBank/DDBJ whole genome shotgun (WGS) entry which is preliminary data.</text>
</comment>
<keyword evidence="3" id="KW-1185">Reference proteome</keyword>
<reference evidence="2 3" key="1">
    <citation type="submission" date="2017-01" db="EMBL/GenBank/DDBJ databases">
        <title>The recent genome duplication of the halophilic yeast Hortaea werneckii: insights from long-read sequencing.</title>
        <authorList>
            <person name="Sinha S."/>
            <person name="Flibotte S."/>
            <person name="Neira M."/>
            <person name="Lenassi M."/>
            <person name="Gostincar C."/>
            <person name="Stajich J.E."/>
            <person name="Nislow C.E."/>
        </authorList>
    </citation>
    <scope>NUCLEOTIDE SEQUENCE [LARGE SCALE GENOMIC DNA]</scope>
    <source>
        <strain evidence="2 3">EXF-2000</strain>
    </source>
</reference>
<accession>A0A1Z5TMU4</accession>
<dbReference type="Proteomes" id="UP000194280">
    <property type="component" value="Unassembled WGS sequence"/>
</dbReference>
<dbReference type="EMBL" id="MUNK01000021">
    <property type="protein sequence ID" value="OTA37353.1"/>
    <property type="molecule type" value="Genomic_DNA"/>
</dbReference>
<organism evidence="2 3">
    <name type="scientific">Hortaea werneckii EXF-2000</name>
    <dbReference type="NCBI Taxonomy" id="1157616"/>
    <lineage>
        <taxon>Eukaryota</taxon>
        <taxon>Fungi</taxon>
        <taxon>Dikarya</taxon>
        <taxon>Ascomycota</taxon>
        <taxon>Pezizomycotina</taxon>
        <taxon>Dothideomycetes</taxon>
        <taxon>Dothideomycetidae</taxon>
        <taxon>Mycosphaerellales</taxon>
        <taxon>Teratosphaeriaceae</taxon>
        <taxon>Hortaea</taxon>
    </lineage>
</organism>
<feature type="compositionally biased region" description="Polar residues" evidence="1">
    <location>
        <begin position="165"/>
        <end position="183"/>
    </location>
</feature>
<feature type="compositionally biased region" description="Polar residues" evidence="1">
    <location>
        <begin position="1"/>
        <end position="11"/>
    </location>
</feature>
<gene>
    <name evidence="2" type="ORF">BTJ68_03077</name>
</gene>